<feature type="region of interest" description="Disordered" evidence="5">
    <location>
        <begin position="214"/>
        <end position="239"/>
    </location>
</feature>
<dbReference type="InterPro" id="IPR019320">
    <property type="entry name" value="BORCS8"/>
</dbReference>
<gene>
    <name evidence="6" type="ORF">HID58_010030</name>
</gene>
<evidence type="ECO:0000256" key="4">
    <source>
        <dbReference type="ARBA" id="ARBA00023228"/>
    </source>
</evidence>
<comment type="subcellular location">
    <subcellularLocation>
        <location evidence="1">Lysosome membrane</location>
    </subcellularLocation>
</comment>
<dbReference type="Proteomes" id="UP000824890">
    <property type="component" value="Unassembled WGS sequence"/>
</dbReference>
<evidence type="ECO:0000256" key="2">
    <source>
        <dbReference type="ARBA" id="ARBA00010463"/>
    </source>
</evidence>
<dbReference type="EMBL" id="JAGKQM010000003">
    <property type="protein sequence ID" value="KAH0932913.1"/>
    <property type="molecule type" value="Genomic_DNA"/>
</dbReference>
<evidence type="ECO:0000256" key="5">
    <source>
        <dbReference type="SAM" id="MobiDB-lite"/>
    </source>
</evidence>
<dbReference type="Pfam" id="PF10167">
    <property type="entry name" value="BORCS8"/>
    <property type="match status" value="1"/>
</dbReference>
<sequence>MDFESDKTITIQTCEMIGGRNTSEDSNSLSPLKINHRFASFLSAPSMHEFSTVDGFAEINESLAEMIKYIANEPSVGLYYIQQHVRNAAPNVLNLNAQVLDKSRETALHTEDSEDSIAMVKSMKDCGSPIADGMIGDIKNSLAIMSSKQPRRGLILNAGSPWSSRSSSSIATQTTTMHGSDYSQEGSSYFTSVFKSAKEKASNIKWPQLDFKEQKVESSPNVETNELEEKEDKKVLSKGEHMVEKTKFEEFKAGKEASLKAWLGDMDEDADVNGRAAERI</sequence>
<feature type="compositionally biased region" description="Basic and acidic residues" evidence="5">
    <location>
        <begin position="230"/>
        <end position="239"/>
    </location>
</feature>
<accession>A0ABQ8DUJ9</accession>
<comment type="similarity">
    <text evidence="2">Belongs to the BORCS8 family.</text>
</comment>
<reference evidence="6 7" key="1">
    <citation type="submission" date="2021-05" db="EMBL/GenBank/DDBJ databases">
        <title>Genome Assembly of Synthetic Allotetraploid Brassica napus Reveals Homoeologous Exchanges between Subgenomes.</title>
        <authorList>
            <person name="Davis J.T."/>
        </authorList>
    </citation>
    <scope>NUCLEOTIDE SEQUENCE [LARGE SCALE GENOMIC DNA]</scope>
    <source>
        <strain evidence="7">cv. Da-Ae</strain>
        <tissue evidence="6">Seedling</tissue>
    </source>
</reference>
<evidence type="ECO:0000313" key="6">
    <source>
        <dbReference type="EMBL" id="KAH0932913.1"/>
    </source>
</evidence>
<comment type="caution">
    <text evidence="6">The sequence shown here is derived from an EMBL/GenBank/DDBJ whole genome shotgun (WGS) entry which is preliminary data.</text>
</comment>
<evidence type="ECO:0000256" key="3">
    <source>
        <dbReference type="ARBA" id="ARBA00023136"/>
    </source>
</evidence>
<proteinExistence type="inferred from homology"/>
<evidence type="ECO:0000313" key="7">
    <source>
        <dbReference type="Proteomes" id="UP000824890"/>
    </source>
</evidence>
<evidence type="ECO:0008006" key="8">
    <source>
        <dbReference type="Google" id="ProtNLM"/>
    </source>
</evidence>
<protein>
    <recommendedName>
        <fullName evidence="8">Protein MEF2BNB homolog</fullName>
    </recommendedName>
</protein>
<keyword evidence="3" id="KW-0472">Membrane</keyword>
<keyword evidence="7" id="KW-1185">Reference proteome</keyword>
<dbReference type="PANTHER" id="PTHR21146:SF0">
    <property type="entry name" value="BLOC-1-RELATED COMPLEX SUBUNIT 8"/>
    <property type="match status" value="1"/>
</dbReference>
<dbReference type="PANTHER" id="PTHR21146">
    <property type="entry name" value="MEF2B PROTEIN"/>
    <property type="match status" value="1"/>
</dbReference>
<keyword evidence="4" id="KW-0458">Lysosome</keyword>
<evidence type="ECO:0000256" key="1">
    <source>
        <dbReference type="ARBA" id="ARBA00004656"/>
    </source>
</evidence>
<organism evidence="6 7">
    <name type="scientific">Brassica napus</name>
    <name type="common">Rape</name>
    <dbReference type="NCBI Taxonomy" id="3708"/>
    <lineage>
        <taxon>Eukaryota</taxon>
        <taxon>Viridiplantae</taxon>
        <taxon>Streptophyta</taxon>
        <taxon>Embryophyta</taxon>
        <taxon>Tracheophyta</taxon>
        <taxon>Spermatophyta</taxon>
        <taxon>Magnoliopsida</taxon>
        <taxon>eudicotyledons</taxon>
        <taxon>Gunneridae</taxon>
        <taxon>Pentapetalae</taxon>
        <taxon>rosids</taxon>
        <taxon>malvids</taxon>
        <taxon>Brassicales</taxon>
        <taxon>Brassicaceae</taxon>
        <taxon>Brassiceae</taxon>
        <taxon>Brassica</taxon>
    </lineage>
</organism>
<name>A0ABQ8DUJ9_BRANA</name>